<dbReference type="InterPro" id="IPR011990">
    <property type="entry name" value="TPR-like_helical_dom_sf"/>
</dbReference>
<evidence type="ECO:0000256" key="5">
    <source>
        <dbReference type="ARBA" id="ARBA00023235"/>
    </source>
</evidence>
<feature type="compositionally biased region" description="Acidic residues" evidence="6">
    <location>
        <begin position="58"/>
        <end position="79"/>
    </location>
</feature>
<dbReference type="InterPro" id="IPR036338">
    <property type="entry name" value="Aha1"/>
</dbReference>
<proteinExistence type="inferred from homology"/>
<protein>
    <recommendedName>
        <fullName evidence="3">peptidylprolyl isomerase</fullName>
        <ecNumber evidence="3">5.2.1.8</ecNumber>
    </recommendedName>
</protein>
<feature type="region of interest" description="Disordered" evidence="6">
    <location>
        <begin position="241"/>
        <end position="278"/>
    </location>
</feature>
<dbReference type="Gene3D" id="3.15.10.20">
    <property type="entry name" value="Activator of Hsp90 ATPase Aha1, N-terminal domain"/>
    <property type="match status" value="1"/>
</dbReference>
<evidence type="ECO:0000313" key="8">
    <source>
        <dbReference type="EMBL" id="KAL3801422.1"/>
    </source>
</evidence>
<evidence type="ECO:0000256" key="4">
    <source>
        <dbReference type="ARBA" id="ARBA00023110"/>
    </source>
</evidence>
<evidence type="ECO:0000256" key="6">
    <source>
        <dbReference type="SAM" id="MobiDB-lite"/>
    </source>
</evidence>
<dbReference type="PANTHER" id="PTHR46512">
    <property type="entry name" value="PEPTIDYLPROLYL ISOMERASE"/>
    <property type="match status" value="1"/>
</dbReference>
<evidence type="ECO:0000259" key="7">
    <source>
        <dbReference type="SMART" id="SM01000"/>
    </source>
</evidence>
<dbReference type="InterPro" id="IPR015310">
    <property type="entry name" value="AHSA1-like_N"/>
</dbReference>
<reference evidence="8 9" key="1">
    <citation type="journal article" date="2020" name="G3 (Bethesda)">
        <title>Improved Reference Genome for Cyclotella cryptica CCMP332, a Model for Cell Wall Morphogenesis, Salinity Adaptation, and Lipid Production in Diatoms (Bacillariophyta).</title>
        <authorList>
            <person name="Roberts W.R."/>
            <person name="Downey K.M."/>
            <person name="Ruck E.C."/>
            <person name="Traller J.C."/>
            <person name="Alverson A.J."/>
        </authorList>
    </citation>
    <scope>NUCLEOTIDE SEQUENCE [LARGE SCALE GENOMIC DNA]</scope>
    <source>
        <strain evidence="8 9">CCMP332</strain>
    </source>
</reference>
<comment type="similarity">
    <text evidence="2">Belongs to the AHA1 family.</text>
</comment>
<feature type="region of interest" description="Disordered" evidence="6">
    <location>
        <begin position="1"/>
        <end position="80"/>
    </location>
</feature>
<dbReference type="PANTHER" id="PTHR46512:SF9">
    <property type="entry name" value="PEPTIDYLPROLYL ISOMERASE"/>
    <property type="match status" value="1"/>
</dbReference>
<feature type="region of interest" description="Disordered" evidence="6">
    <location>
        <begin position="298"/>
        <end position="344"/>
    </location>
</feature>
<dbReference type="GO" id="GO:0003755">
    <property type="term" value="F:peptidyl-prolyl cis-trans isomerase activity"/>
    <property type="evidence" value="ECO:0007669"/>
    <property type="project" value="UniProtKB-EC"/>
</dbReference>
<dbReference type="SMART" id="SM01000">
    <property type="entry name" value="Aha1_N"/>
    <property type="match status" value="1"/>
</dbReference>
<dbReference type="InterPro" id="IPR019734">
    <property type="entry name" value="TPR_rpt"/>
</dbReference>
<keyword evidence="5" id="KW-0413">Isomerase</keyword>
<keyword evidence="4" id="KW-0697">Rotamase</keyword>
<sequence length="559" mass="62989">MATESPSPIIMDVDPHPTTDGDASMADAEPGTTPNDEPATAMVDDDAPDSTTPTDEAFTSDDDSDMEKDDSHDGDDADAAADPSAALLEALTHKNAGNAHFAENSHIEASRCYRKGISLLKKLNLANSGDEQTKSLLVSLNTNLSMVCYKQQKYKLSKDAASKALEIEGENVKALFRRAVALRALGEEDAAMVDLKRGYKIDPSNVSVKKELASIKKARETQRANEKERLQKAFSSGSLLYGDKEEEEKRAQKRREREKKEKEEREEEEREKRKKEWEDDCVEKLKDGKEVLSFDQWEEERKRKEKEEREEKERARKAKEKKRREEQKAKKKQKEESDSEDELTEKELAMLRGYKKTSDGRTTSYFTREQTEKEKELIGCIQPKRLESTATEESCEVTSASAVGSVWNQAGTTWEERDTTEWCKSCLKECLLESTAVHNVENGDVTYVARVKDVDSLTGDASVAIAGGKKRYIYDFHTDVKYEIYNESDTKCIASGSLKLPDINSAHTAEEELEVDVLKWKKAPKGESGPADVEVCRSLLVGDVRKSVLRFVERFNANF</sequence>
<evidence type="ECO:0000256" key="1">
    <source>
        <dbReference type="ARBA" id="ARBA00000971"/>
    </source>
</evidence>
<feature type="domain" description="Activator of Hsp90 ATPase AHSA1-like N-terminal" evidence="7">
    <location>
        <begin position="416"/>
        <end position="557"/>
    </location>
</feature>
<dbReference type="Proteomes" id="UP001516023">
    <property type="component" value="Unassembled WGS sequence"/>
</dbReference>
<dbReference type="SUPFAM" id="SSF103111">
    <property type="entry name" value="Activator of Hsp90 ATPase, Aha1"/>
    <property type="match status" value="1"/>
</dbReference>
<feature type="compositionally biased region" description="Basic and acidic residues" evidence="6">
    <location>
        <begin position="299"/>
        <end position="314"/>
    </location>
</feature>
<comment type="catalytic activity">
    <reaction evidence="1">
        <text>[protein]-peptidylproline (omega=180) = [protein]-peptidylproline (omega=0)</text>
        <dbReference type="Rhea" id="RHEA:16237"/>
        <dbReference type="Rhea" id="RHEA-COMP:10747"/>
        <dbReference type="Rhea" id="RHEA-COMP:10748"/>
        <dbReference type="ChEBI" id="CHEBI:83833"/>
        <dbReference type="ChEBI" id="CHEBI:83834"/>
        <dbReference type="EC" id="5.2.1.8"/>
    </reaction>
</comment>
<evidence type="ECO:0000256" key="2">
    <source>
        <dbReference type="ARBA" id="ARBA00006817"/>
    </source>
</evidence>
<feature type="compositionally biased region" description="Basic and acidic residues" evidence="6">
    <location>
        <begin position="323"/>
        <end position="336"/>
    </location>
</feature>
<comment type="caution">
    <text evidence="8">The sequence shown here is derived from an EMBL/GenBank/DDBJ whole genome shotgun (WGS) entry which is preliminary data.</text>
</comment>
<dbReference type="Pfam" id="PF09229">
    <property type="entry name" value="Aha1_N"/>
    <property type="match status" value="1"/>
</dbReference>
<dbReference type="SUPFAM" id="SSF48452">
    <property type="entry name" value="TPR-like"/>
    <property type="match status" value="1"/>
</dbReference>
<dbReference type="EC" id="5.2.1.8" evidence="3"/>
<name>A0ABD3QMK7_9STRA</name>
<dbReference type="SMART" id="SM00028">
    <property type="entry name" value="TPR"/>
    <property type="match status" value="3"/>
</dbReference>
<evidence type="ECO:0000313" key="9">
    <source>
        <dbReference type="Proteomes" id="UP001516023"/>
    </source>
</evidence>
<accession>A0ABD3QMK7</accession>
<organism evidence="8 9">
    <name type="scientific">Cyclotella cryptica</name>
    <dbReference type="NCBI Taxonomy" id="29204"/>
    <lineage>
        <taxon>Eukaryota</taxon>
        <taxon>Sar</taxon>
        <taxon>Stramenopiles</taxon>
        <taxon>Ochrophyta</taxon>
        <taxon>Bacillariophyta</taxon>
        <taxon>Coscinodiscophyceae</taxon>
        <taxon>Thalassiosirophycidae</taxon>
        <taxon>Stephanodiscales</taxon>
        <taxon>Stephanodiscaceae</taxon>
        <taxon>Cyclotella</taxon>
    </lineage>
</organism>
<gene>
    <name evidence="8" type="ORF">HJC23_007032</name>
</gene>
<evidence type="ECO:0000256" key="3">
    <source>
        <dbReference type="ARBA" id="ARBA00013194"/>
    </source>
</evidence>
<dbReference type="Gene3D" id="1.25.40.10">
    <property type="entry name" value="Tetratricopeptide repeat domain"/>
    <property type="match status" value="1"/>
</dbReference>
<dbReference type="EMBL" id="JABMIG020000027">
    <property type="protein sequence ID" value="KAL3801422.1"/>
    <property type="molecule type" value="Genomic_DNA"/>
</dbReference>
<dbReference type="AlphaFoldDB" id="A0ABD3QMK7"/>
<keyword evidence="9" id="KW-1185">Reference proteome</keyword>
<dbReference type="Pfam" id="PF13181">
    <property type="entry name" value="TPR_8"/>
    <property type="match status" value="1"/>
</dbReference>
<dbReference type="InterPro" id="IPR050754">
    <property type="entry name" value="FKBP4/5/8-like"/>
</dbReference>